<keyword evidence="10" id="KW-1185">Reference proteome</keyword>
<evidence type="ECO:0000256" key="2">
    <source>
        <dbReference type="ARBA" id="ARBA00023015"/>
    </source>
</evidence>
<keyword evidence="3 6" id="KW-0731">Sigma factor</keyword>
<dbReference type="PANTHER" id="PTHR43133">
    <property type="entry name" value="RNA POLYMERASE ECF-TYPE SIGMA FACTO"/>
    <property type="match status" value="1"/>
</dbReference>
<organism evidence="9 10">
    <name type="scientific">Telluria antibiotica</name>
    <dbReference type="NCBI Taxonomy" id="2717319"/>
    <lineage>
        <taxon>Bacteria</taxon>
        <taxon>Pseudomonadati</taxon>
        <taxon>Pseudomonadota</taxon>
        <taxon>Betaproteobacteria</taxon>
        <taxon>Burkholderiales</taxon>
        <taxon>Oxalobacteraceae</taxon>
        <taxon>Telluria group</taxon>
        <taxon>Telluria</taxon>
    </lineage>
</organism>
<keyword evidence="4 6" id="KW-0238">DNA-binding</keyword>
<dbReference type="PROSITE" id="PS01063">
    <property type="entry name" value="SIGMA70_ECF"/>
    <property type="match status" value="1"/>
</dbReference>
<protein>
    <recommendedName>
        <fullName evidence="6">RNA polymerase sigma factor</fullName>
    </recommendedName>
</protein>
<dbReference type="Gene3D" id="1.10.10.10">
    <property type="entry name" value="Winged helix-like DNA-binding domain superfamily/Winged helix DNA-binding domain"/>
    <property type="match status" value="1"/>
</dbReference>
<evidence type="ECO:0000259" key="7">
    <source>
        <dbReference type="Pfam" id="PF04542"/>
    </source>
</evidence>
<keyword evidence="2 6" id="KW-0805">Transcription regulation</keyword>
<dbReference type="NCBIfam" id="TIGR02937">
    <property type="entry name" value="sigma70-ECF"/>
    <property type="match status" value="1"/>
</dbReference>
<dbReference type="PANTHER" id="PTHR43133:SF53">
    <property type="entry name" value="ECF RNA POLYMERASE SIGMA-E FACTOR"/>
    <property type="match status" value="1"/>
</dbReference>
<evidence type="ECO:0000256" key="4">
    <source>
        <dbReference type="ARBA" id="ARBA00023125"/>
    </source>
</evidence>
<evidence type="ECO:0000259" key="8">
    <source>
        <dbReference type="Pfam" id="PF08281"/>
    </source>
</evidence>
<dbReference type="EMBL" id="JAAQOM010000001">
    <property type="protein sequence ID" value="NIA52306.1"/>
    <property type="molecule type" value="Genomic_DNA"/>
</dbReference>
<dbReference type="InterPro" id="IPR013249">
    <property type="entry name" value="RNA_pol_sigma70_r4_t2"/>
</dbReference>
<comment type="similarity">
    <text evidence="1 6">Belongs to the sigma-70 factor family. ECF subfamily.</text>
</comment>
<dbReference type="InterPro" id="IPR007627">
    <property type="entry name" value="RNA_pol_sigma70_r2"/>
</dbReference>
<reference evidence="9 10" key="1">
    <citation type="submission" date="2020-03" db="EMBL/GenBank/DDBJ databases">
        <title>Genome sequence of strain Massilia sp. TW-1.</title>
        <authorList>
            <person name="Chaudhary D.K."/>
        </authorList>
    </citation>
    <scope>NUCLEOTIDE SEQUENCE [LARGE SCALE GENOMIC DNA]</scope>
    <source>
        <strain evidence="9 10">TW-1</strain>
    </source>
</reference>
<dbReference type="InterPro" id="IPR013324">
    <property type="entry name" value="RNA_pol_sigma_r3/r4-like"/>
</dbReference>
<gene>
    <name evidence="9" type="ORF">HAV22_01390</name>
</gene>
<sequence>MTATSTDAQLISRIQAGDRAAFGDLVDKHHDHLVRFISRRLADHSDAEDLAQETLIRAYSAIDDFRGDAKFTTWLFRIALNMVTDFRAIEARRRAVTSGAGGAWGMPQQWIAGHVDTDDPETLLSTRELGERLAYAIAGLSAELRSVLLLREFEELSYAEIARALHCPVTTVRSRLARAREVLASAIAADAKRQVRH</sequence>
<dbReference type="InterPro" id="IPR039425">
    <property type="entry name" value="RNA_pol_sigma-70-like"/>
</dbReference>
<evidence type="ECO:0000256" key="1">
    <source>
        <dbReference type="ARBA" id="ARBA00010641"/>
    </source>
</evidence>
<dbReference type="Pfam" id="PF08281">
    <property type="entry name" value="Sigma70_r4_2"/>
    <property type="match status" value="1"/>
</dbReference>
<dbReference type="Pfam" id="PF04542">
    <property type="entry name" value="Sigma70_r2"/>
    <property type="match status" value="1"/>
</dbReference>
<evidence type="ECO:0000256" key="3">
    <source>
        <dbReference type="ARBA" id="ARBA00023082"/>
    </source>
</evidence>
<evidence type="ECO:0000313" key="10">
    <source>
        <dbReference type="Proteomes" id="UP000716322"/>
    </source>
</evidence>
<accession>A0ABX0P519</accession>
<evidence type="ECO:0000256" key="5">
    <source>
        <dbReference type="ARBA" id="ARBA00023163"/>
    </source>
</evidence>
<feature type="domain" description="RNA polymerase sigma-70 region 2" evidence="7">
    <location>
        <begin position="25"/>
        <end position="87"/>
    </location>
</feature>
<keyword evidence="5 6" id="KW-0804">Transcription</keyword>
<evidence type="ECO:0000313" key="9">
    <source>
        <dbReference type="EMBL" id="NIA52306.1"/>
    </source>
</evidence>
<dbReference type="SUPFAM" id="SSF88946">
    <property type="entry name" value="Sigma2 domain of RNA polymerase sigma factors"/>
    <property type="match status" value="1"/>
</dbReference>
<dbReference type="InterPro" id="IPR000838">
    <property type="entry name" value="RNA_pol_sigma70_ECF_CS"/>
</dbReference>
<dbReference type="Gene3D" id="1.10.1740.10">
    <property type="match status" value="1"/>
</dbReference>
<dbReference type="Proteomes" id="UP000716322">
    <property type="component" value="Unassembled WGS sequence"/>
</dbReference>
<evidence type="ECO:0000256" key="6">
    <source>
        <dbReference type="RuleBase" id="RU000716"/>
    </source>
</evidence>
<dbReference type="SUPFAM" id="SSF88659">
    <property type="entry name" value="Sigma3 and sigma4 domains of RNA polymerase sigma factors"/>
    <property type="match status" value="1"/>
</dbReference>
<comment type="caution">
    <text evidence="9">The sequence shown here is derived from an EMBL/GenBank/DDBJ whole genome shotgun (WGS) entry which is preliminary data.</text>
</comment>
<dbReference type="CDD" id="cd06171">
    <property type="entry name" value="Sigma70_r4"/>
    <property type="match status" value="1"/>
</dbReference>
<name>A0ABX0P519_9BURK</name>
<dbReference type="InterPro" id="IPR013325">
    <property type="entry name" value="RNA_pol_sigma_r2"/>
</dbReference>
<proteinExistence type="inferred from homology"/>
<feature type="domain" description="RNA polymerase sigma factor 70 region 4 type 2" evidence="8">
    <location>
        <begin position="132"/>
        <end position="181"/>
    </location>
</feature>
<dbReference type="RefSeq" id="WP_166855722.1">
    <property type="nucleotide sequence ID" value="NZ_JAAQOM010000001.1"/>
</dbReference>
<dbReference type="InterPro" id="IPR036388">
    <property type="entry name" value="WH-like_DNA-bd_sf"/>
</dbReference>
<dbReference type="InterPro" id="IPR014284">
    <property type="entry name" value="RNA_pol_sigma-70_dom"/>
</dbReference>